<feature type="transmembrane region" description="Helical" evidence="2">
    <location>
        <begin position="221"/>
        <end position="241"/>
    </location>
</feature>
<dbReference type="PANTHER" id="PTHR22911">
    <property type="entry name" value="ACYL-MALONYL CONDENSING ENZYME-RELATED"/>
    <property type="match status" value="1"/>
</dbReference>
<protein>
    <submittedName>
        <fullName evidence="4">Putative membrane protein</fullName>
    </submittedName>
</protein>
<dbReference type="Gene3D" id="1.10.3730.20">
    <property type="match status" value="1"/>
</dbReference>
<dbReference type="Pfam" id="PF00892">
    <property type="entry name" value="EamA"/>
    <property type="match status" value="2"/>
</dbReference>
<evidence type="ECO:0000256" key="2">
    <source>
        <dbReference type="SAM" id="Phobius"/>
    </source>
</evidence>
<dbReference type="SUPFAM" id="SSF103481">
    <property type="entry name" value="Multidrug resistance efflux transporter EmrE"/>
    <property type="match status" value="2"/>
</dbReference>
<dbReference type="OrthoDB" id="6707571at2"/>
<dbReference type="Proteomes" id="UP000004206">
    <property type="component" value="Unassembled WGS sequence"/>
</dbReference>
<feature type="transmembrane region" description="Helical" evidence="2">
    <location>
        <begin position="187"/>
        <end position="209"/>
    </location>
</feature>
<evidence type="ECO:0000313" key="4">
    <source>
        <dbReference type="EMBL" id="EFD05677.1"/>
    </source>
</evidence>
<proteinExistence type="inferred from homology"/>
<keyword evidence="2" id="KW-0812">Transmembrane</keyword>
<name>D3MQA3_9FIRM</name>
<dbReference type="GeneID" id="79842077"/>
<keyword evidence="5" id="KW-1185">Reference proteome</keyword>
<organism evidence="4 5">
    <name type="scientific">Peptostreptococcus anaerobius 653-L</name>
    <dbReference type="NCBI Taxonomy" id="596329"/>
    <lineage>
        <taxon>Bacteria</taxon>
        <taxon>Bacillati</taxon>
        <taxon>Bacillota</taxon>
        <taxon>Clostridia</taxon>
        <taxon>Peptostreptococcales</taxon>
        <taxon>Peptostreptococcaceae</taxon>
        <taxon>Peptostreptococcus</taxon>
    </lineage>
</organism>
<dbReference type="RefSeq" id="WP_002842941.1">
    <property type="nucleotide sequence ID" value="NZ_ADJN01000015.1"/>
</dbReference>
<feature type="transmembrane region" description="Helical" evidence="2">
    <location>
        <begin position="9"/>
        <end position="30"/>
    </location>
</feature>
<feature type="transmembrane region" description="Helical" evidence="2">
    <location>
        <begin position="129"/>
        <end position="149"/>
    </location>
</feature>
<feature type="transmembrane region" description="Helical" evidence="2">
    <location>
        <begin position="277"/>
        <end position="301"/>
    </location>
</feature>
<keyword evidence="2" id="KW-1133">Transmembrane helix</keyword>
<feature type="transmembrane region" description="Helical" evidence="2">
    <location>
        <begin position="98"/>
        <end position="120"/>
    </location>
</feature>
<feature type="transmembrane region" description="Helical" evidence="2">
    <location>
        <begin position="155"/>
        <end position="175"/>
    </location>
</feature>
<comment type="caution">
    <text evidence="4">The sequence shown here is derived from an EMBL/GenBank/DDBJ whole genome shotgun (WGS) entry which is preliminary data.</text>
</comment>
<accession>D3MQA3</accession>
<reference evidence="4 5" key="1">
    <citation type="submission" date="2010-01" db="EMBL/GenBank/DDBJ databases">
        <authorList>
            <person name="Dodson R."/>
            <person name="Madupu R."/>
            <person name="Durkin A.S."/>
            <person name="Torralba M."/>
            <person name="Methe B."/>
            <person name="Sutton G.G."/>
            <person name="Strausberg R.L."/>
            <person name="Nelson K.E."/>
        </authorList>
    </citation>
    <scope>NUCLEOTIDE SEQUENCE [LARGE SCALE GENOMIC DNA]</scope>
    <source>
        <strain evidence="4 5">653-L</strain>
    </source>
</reference>
<dbReference type="AlphaFoldDB" id="D3MQA3"/>
<feature type="transmembrane region" description="Helical" evidence="2">
    <location>
        <begin position="253"/>
        <end position="271"/>
    </location>
</feature>
<feature type="transmembrane region" description="Helical" evidence="2">
    <location>
        <begin position="42"/>
        <end position="59"/>
    </location>
</feature>
<evidence type="ECO:0000256" key="1">
    <source>
        <dbReference type="ARBA" id="ARBA00007362"/>
    </source>
</evidence>
<feature type="domain" description="EamA" evidence="3">
    <location>
        <begin position="8"/>
        <end position="142"/>
    </location>
</feature>
<gene>
    <name evidence="4" type="ORF">HMPREF0631_1517</name>
</gene>
<evidence type="ECO:0000313" key="5">
    <source>
        <dbReference type="Proteomes" id="UP000004206"/>
    </source>
</evidence>
<sequence>MKNKHRQKGIIMMVIATFMWGFMGVSSRYLNEIQMNSYDISFVRSSFGFVLTAIFLYFTNKSAYKVDMKGLIFCAFYGILNFAIGISAYSFAVSRIPLSVATVLMFSNPIWVTIFGYIFFKDKISLKKIIVVSTCIFGCMCIIDIFSTSGANLDTLGILAAIFNGMTFAMQIVLPRFVEGKIQKDTILLYGFMSSSIFILFFTDIPRLVSSVTSSNNPMFYLLHILVIGILCTFVSNNLYVKSTHYIGTSLPSMMVALEPTFASILAFFIFGENMKIIQIIGALIVVGSVFAMELDLRIVLAKILKPFKH</sequence>
<dbReference type="eggNOG" id="COG0697">
    <property type="taxonomic scope" value="Bacteria"/>
</dbReference>
<keyword evidence="2" id="KW-0472">Membrane</keyword>
<dbReference type="InterPro" id="IPR037185">
    <property type="entry name" value="EmrE-like"/>
</dbReference>
<comment type="similarity">
    <text evidence="1">Belongs to the EamA transporter family.</text>
</comment>
<feature type="transmembrane region" description="Helical" evidence="2">
    <location>
        <begin position="71"/>
        <end position="92"/>
    </location>
</feature>
<evidence type="ECO:0000259" key="3">
    <source>
        <dbReference type="Pfam" id="PF00892"/>
    </source>
</evidence>
<dbReference type="InterPro" id="IPR000620">
    <property type="entry name" value="EamA_dom"/>
</dbReference>
<feature type="domain" description="EamA" evidence="3">
    <location>
        <begin position="156"/>
        <end position="292"/>
    </location>
</feature>
<dbReference type="EMBL" id="ADJN01000015">
    <property type="protein sequence ID" value="EFD05677.1"/>
    <property type="molecule type" value="Genomic_DNA"/>
</dbReference>
<dbReference type="PANTHER" id="PTHR22911:SF133">
    <property type="entry name" value="MEMBRANE PROTEIN"/>
    <property type="match status" value="1"/>
</dbReference>
<dbReference type="GO" id="GO:0016020">
    <property type="term" value="C:membrane"/>
    <property type="evidence" value="ECO:0007669"/>
    <property type="project" value="InterPro"/>
</dbReference>